<dbReference type="FunFam" id="3.30.40.10:FF:000137">
    <property type="entry name" value="RanBP-type and C3HC4-type zinc finger-containing protein 1"/>
    <property type="match status" value="1"/>
</dbReference>
<dbReference type="Gene3D" id="1.20.120.1750">
    <property type="match status" value="1"/>
</dbReference>
<evidence type="ECO:0000256" key="2">
    <source>
        <dbReference type="ARBA" id="ARBA00003976"/>
    </source>
</evidence>
<accession>A0A8S1INR5</accession>
<comment type="caution">
    <text evidence="14">The sequence shown here is derived from an EMBL/GenBank/DDBJ whole genome shotgun (WGS) entry which is preliminary data.</text>
</comment>
<keyword evidence="8 11" id="KW-0863">Zinc-finger</keyword>
<dbReference type="GO" id="GO:0061630">
    <property type="term" value="F:ubiquitin protein ligase activity"/>
    <property type="evidence" value="ECO:0007669"/>
    <property type="project" value="UniProtKB-EC"/>
</dbReference>
<sequence>MWTENGEGLPVCFSWIEWIKACALECLGIKETLFFHCSTLDSSEGVDLRARGRNEVPIDTTVFEIHCFDEQRRIELFNQSAWTCPICMDVVSGRQCVRLPACQHFFCGDCFSEYCKVNVKEGAVDLKCPQHQCMVALEPHILRDSLHQDDYGRWETLTLQRALDRMKDVRYCPRCGTVCLEERGNFAQCPKCFFAFCINCKDSYHPGSACLTQEDKIEAMRKKAEGSGQGKSREDRVDRLLDLKMQAASITYIASNMRMCPVCKMWIQRSSGCNEMRCTNCRTRFCYMCGEQRIEGSKHSCFGGTCGLCGVLDARAGGIERAVKVALRQERETEPELGDYSLKRKRCPKCKRYTYKVD</sequence>
<dbReference type="InterPro" id="IPR002867">
    <property type="entry name" value="IBR_dom"/>
</dbReference>
<evidence type="ECO:0000259" key="13">
    <source>
        <dbReference type="PROSITE" id="PS51873"/>
    </source>
</evidence>
<dbReference type="InterPro" id="IPR013083">
    <property type="entry name" value="Znf_RING/FYVE/PHD"/>
</dbReference>
<keyword evidence="6" id="KW-0479">Metal-binding</keyword>
<keyword evidence="10" id="KW-0862">Zinc</keyword>
<evidence type="ECO:0000256" key="4">
    <source>
        <dbReference type="ARBA" id="ARBA00012251"/>
    </source>
</evidence>
<dbReference type="SMART" id="SM00647">
    <property type="entry name" value="IBR"/>
    <property type="match status" value="2"/>
</dbReference>
<reference evidence="14" key="1">
    <citation type="submission" date="2020-12" db="EMBL/GenBank/DDBJ databases">
        <authorList>
            <person name="Iha C."/>
        </authorList>
    </citation>
    <scope>NUCLEOTIDE SEQUENCE</scope>
</reference>
<evidence type="ECO:0000313" key="14">
    <source>
        <dbReference type="EMBL" id="CAD7696749.1"/>
    </source>
</evidence>
<proteinExistence type="inferred from homology"/>
<evidence type="ECO:0000256" key="3">
    <source>
        <dbReference type="ARBA" id="ARBA00005884"/>
    </source>
</evidence>
<name>A0A8S1INR5_9CHLO</name>
<evidence type="ECO:0000256" key="9">
    <source>
        <dbReference type="ARBA" id="ARBA00022786"/>
    </source>
</evidence>
<dbReference type="Proteomes" id="UP000708148">
    <property type="component" value="Unassembled WGS sequence"/>
</dbReference>
<evidence type="ECO:0000313" key="15">
    <source>
        <dbReference type="Proteomes" id="UP000708148"/>
    </source>
</evidence>
<dbReference type="InterPro" id="IPR044066">
    <property type="entry name" value="TRIAD_supradom"/>
</dbReference>
<evidence type="ECO:0000256" key="5">
    <source>
        <dbReference type="ARBA" id="ARBA00022679"/>
    </source>
</evidence>
<dbReference type="CDD" id="cd20341">
    <property type="entry name" value="BRcat_RBR_RNF14"/>
    <property type="match status" value="1"/>
</dbReference>
<dbReference type="Pfam" id="PF01485">
    <property type="entry name" value="IBR"/>
    <property type="match status" value="2"/>
</dbReference>
<dbReference type="Gene3D" id="3.30.40.10">
    <property type="entry name" value="Zinc/RING finger domain, C3HC4 (zinc finger)"/>
    <property type="match status" value="1"/>
</dbReference>
<evidence type="ECO:0000256" key="7">
    <source>
        <dbReference type="ARBA" id="ARBA00022737"/>
    </source>
</evidence>
<evidence type="ECO:0000256" key="1">
    <source>
        <dbReference type="ARBA" id="ARBA00001798"/>
    </source>
</evidence>
<gene>
    <name evidence="14" type="ORF">OSTQU699_LOCUS2110</name>
</gene>
<organism evidence="14 15">
    <name type="scientific">Ostreobium quekettii</name>
    <dbReference type="NCBI Taxonomy" id="121088"/>
    <lineage>
        <taxon>Eukaryota</taxon>
        <taxon>Viridiplantae</taxon>
        <taxon>Chlorophyta</taxon>
        <taxon>core chlorophytes</taxon>
        <taxon>Ulvophyceae</taxon>
        <taxon>TCBD clade</taxon>
        <taxon>Bryopsidales</taxon>
        <taxon>Ostreobineae</taxon>
        <taxon>Ostreobiaceae</taxon>
        <taxon>Ostreobium</taxon>
    </lineage>
</organism>
<dbReference type="PROSITE" id="PS50089">
    <property type="entry name" value="ZF_RING_2"/>
    <property type="match status" value="1"/>
</dbReference>
<protein>
    <recommendedName>
        <fullName evidence="4">RBR-type E3 ubiquitin transferase</fullName>
        <ecNumber evidence="4">2.3.2.31</ecNumber>
    </recommendedName>
</protein>
<dbReference type="OrthoDB" id="1431934at2759"/>
<keyword evidence="5" id="KW-0808">Transferase</keyword>
<evidence type="ECO:0000256" key="8">
    <source>
        <dbReference type="ARBA" id="ARBA00022771"/>
    </source>
</evidence>
<feature type="domain" description="RING-type" evidence="13">
    <location>
        <begin position="80"/>
        <end position="310"/>
    </location>
</feature>
<evidence type="ECO:0000259" key="12">
    <source>
        <dbReference type="PROSITE" id="PS50089"/>
    </source>
</evidence>
<dbReference type="EMBL" id="CAJHUC010000536">
    <property type="protein sequence ID" value="CAD7696749.1"/>
    <property type="molecule type" value="Genomic_DNA"/>
</dbReference>
<feature type="domain" description="RING-type" evidence="12">
    <location>
        <begin position="84"/>
        <end position="132"/>
    </location>
</feature>
<comment type="catalytic activity">
    <reaction evidence="1">
        <text>[E2 ubiquitin-conjugating enzyme]-S-ubiquitinyl-L-cysteine + [acceptor protein]-L-lysine = [E2 ubiquitin-conjugating enzyme]-L-cysteine + [acceptor protein]-N(6)-ubiquitinyl-L-lysine.</text>
        <dbReference type="EC" id="2.3.2.31"/>
    </reaction>
</comment>
<comment type="similarity">
    <text evidence="3">Belongs to the RBR family. Ariadne subfamily.</text>
</comment>
<dbReference type="InterPro" id="IPR031127">
    <property type="entry name" value="E3_UB_ligase_RBR"/>
</dbReference>
<evidence type="ECO:0000256" key="10">
    <source>
        <dbReference type="ARBA" id="ARBA00022833"/>
    </source>
</evidence>
<dbReference type="SUPFAM" id="SSF57850">
    <property type="entry name" value="RING/U-box"/>
    <property type="match status" value="3"/>
</dbReference>
<dbReference type="SMART" id="SM00184">
    <property type="entry name" value="RING"/>
    <property type="match status" value="2"/>
</dbReference>
<dbReference type="GO" id="GO:0016567">
    <property type="term" value="P:protein ubiquitination"/>
    <property type="evidence" value="ECO:0007669"/>
    <property type="project" value="InterPro"/>
</dbReference>
<evidence type="ECO:0000256" key="11">
    <source>
        <dbReference type="PROSITE-ProRule" id="PRU00175"/>
    </source>
</evidence>
<keyword evidence="7" id="KW-0677">Repeat</keyword>
<dbReference type="AlphaFoldDB" id="A0A8S1INR5"/>
<keyword evidence="9" id="KW-0833">Ubl conjugation pathway</keyword>
<keyword evidence="15" id="KW-1185">Reference proteome</keyword>
<dbReference type="GO" id="GO:0008270">
    <property type="term" value="F:zinc ion binding"/>
    <property type="evidence" value="ECO:0007669"/>
    <property type="project" value="UniProtKB-KW"/>
</dbReference>
<dbReference type="PROSITE" id="PS51873">
    <property type="entry name" value="TRIAD"/>
    <property type="match status" value="1"/>
</dbReference>
<comment type="function">
    <text evidence="2">Might act as an E3 ubiquitin-protein ligase, or as part of E3 complex, which accepts ubiquitin from specific E2 ubiquitin-conjugating enzymes and then transfers it to substrates.</text>
</comment>
<evidence type="ECO:0000256" key="6">
    <source>
        <dbReference type="ARBA" id="ARBA00022723"/>
    </source>
</evidence>
<dbReference type="EC" id="2.3.2.31" evidence="4"/>
<dbReference type="InterPro" id="IPR001841">
    <property type="entry name" value="Znf_RING"/>
</dbReference>
<dbReference type="PANTHER" id="PTHR11685">
    <property type="entry name" value="RBR FAMILY RING FINGER AND IBR DOMAIN-CONTAINING"/>
    <property type="match status" value="1"/>
</dbReference>